<evidence type="ECO:0000313" key="5">
    <source>
        <dbReference type="Proteomes" id="UP000013996"/>
    </source>
</evidence>
<evidence type="ECO:0000256" key="1">
    <source>
        <dbReference type="ARBA" id="ARBA00008324"/>
    </source>
</evidence>
<accession>A0A5E8H968</accession>
<dbReference type="Proteomes" id="UP000013996">
    <property type="component" value="Unassembled WGS sequence"/>
</dbReference>
<dbReference type="InterPro" id="IPR029069">
    <property type="entry name" value="HotDog_dom_sf"/>
</dbReference>
<dbReference type="Pfam" id="PF03061">
    <property type="entry name" value="4HBT"/>
    <property type="match status" value="1"/>
</dbReference>
<dbReference type="Gene3D" id="3.10.129.10">
    <property type="entry name" value="Hotdog Thioesterase"/>
    <property type="match status" value="1"/>
</dbReference>
<protein>
    <recommendedName>
        <fullName evidence="3">Thioesterase domain-containing protein</fullName>
    </recommendedName>
</protein>
<comment type="caution">
    <text evidence="4">The sequence shown here is derived from an EMBL/GenBank/DDBJ whole genome shotgun (WGS) entry which is preliminary data.</text>
</comment>
<dbReference type="SUPFAM" id="SSF54637">
    <property type="entry name" value="Thioesterase/thiol ester dehydrase-isomerase"/>
    <property type="match status" value="1"/>
</dbReference>
<dbReference type="EMBL" id="AOGX02000041">
    <property type="protein sequence ID" value="EOQ87258.1"/>
    <property type="molecule type" value="Genomic_DNA"/>
</dbReference>
<dbReference type="GO" id="GO:0047617">
    <property type="term" value="F:fatty acyl-CoA hydrolase activity"/>
    <property type="evidence" value="ECO:0007669"/>
    <property type="project" value="InterPro"/>
</dbReference>
<evidence type="ECO:0000259" key="3">
    <source>
        <dbReference type="Pfam" id="PF03061"/>
    </source>
</evidence>
<comment type="similarity">
    <text evidence="1">Belongs to the thioesterase PaaI family.</text>
</comment>
<keyword evidence="2" id="KW-0378">Hydrolase</keyword>
<dbReference type="CDD" id="cd03443">
    <property type="entry name" value="PaaI_thioesterase"/>
    <property type="match status" value="1"/>
</dbReference>
<feature type="domain" description="Thioesterase" evidence="3">
    <location>
        <begin position="103"/>
        <end position="178"/>
    </location>
</feature>
<evidence type="ECO:0000256" key="2">
    <source>
        <dbReference type="ARBA" id="ARBA00022801"/>
    </source>
</evidence>
<sequence length="196" mass="21228">MMVGVFSHIDILKNKLPLATFFLAFVSVNVTAGNISRDFMQTLSTQETQAILKEMTENFNHGGRKITVPPPIFVAMNAEIISYTKGKSITVSFPVTEDQTNPMGMMQGGVIAAAFDNAFGPLSYLVAKRPTTTIDMNIQYIRGVAVGQKVIVNASIEAKGFSTIHMIGEMRTEKDKLLATATTNLLILKIPGGVGE</sequence>
<dbReference type="PANTHER" id="PTHR21660:SF1">
    <property type="entry name" value="ACYL-COENZYME A THIOESTERASE 13"/>
    <property type="match status" value="1"/>
</dbReference>
<dbReference type="AlphaFoldDB" id="A0A5E8H968"/>
<proteinExistence type="inferred from homology"/>
<reference evidence="4 5" key="1">
    <citation type="submission" date="2013-04" db="EMBL/GenBank/DDBJ databases">
        <authorList>
            <person name="Harkins D.M."/>
            <person name="Durkin A.S."/>
            <person name="Brinkac L.M."/>
            <person name="Haft D.H."/>
            <person name="Selengut J.D."/>
            <person name="Sanka R."/>
            <person name="DePew J."/>
            <person name="Purushe J."/>
            <person name="Hartskeerl R.A."/>
            <person name="Ahmed A."/>
            <person name="van der Linden H."/>
            <person name="Goris M.G.A."/>
            <person name="Vinetz J.M."/>
            <person name="Sutton G.G."/>
            <person name="Nierman W.C."/>
            <person name="Fouts D.E."/>
        </authorList>
    </citation>
    <scope>NUCLEOTIDE SEQUENCE [LARGE SCALE GENOMIC DNA]</scope>
    <source>
        <strain evidence="4 5">Sao Paulo</strain>
    </source>
</reference>
<dbReference type="InterPro" id="IPR039298">
    <property type="entry name" value="ACOT13"/>
</dbReference>
<organism evidence="4 5">
    <name type="scientific">Leptospira yanagawae serovar Saopaulo str. Sao Paulo = ATCC 700523</name>
    <dbReference type="NCBI Taxonomy" id="1249483"/>
    <lineage>
        <taxon>Bacteria</taxon>
        <taxon>Pseudomonadati</taxon>
        <taxon>Spirochaetota</taxon>
        <taxon>Spirochaetia</taxon>
        <taxon>Leptospirales</taxon>
        <taxon>Leptospiraceae</taxon>
        <taxon>Leptospira</taxon>
    </lineage>
</organism>
<evidence type="ECO:0000313" key="4">
    <source>
        <dbReference type="EMBL" id="EOQ87258.1"/>
    </source>
</evidence>
<dbReference type="PANTHER" id="PTHR21660">
    <property type="entry name" value="THIOESTERASE SUPERFAMILY MEMBER-RELATED"/>
    <property type="match status" value="1"/>
</dbReference>
<dbReference type="NCBIfam" id="TIGR00369">
    <property type="entry name" value="unchar_dom_1"/>
    <property type="match status" value="1"/>
</dbReference>
<name>A0A5E8H968_9LEPT</name>
<gene>
    <name evidence="4" type="ORF">LEP1GSC202_0027</name>
</gene>
<dbReference type="InterPro" id="IPR006683">
    <property type="entry name" value="Thioestr_dom"/>
</dbReference>
<dbReference type="InterPro" id="IPR003736">
    <property type="entry name" value="PAAI_dom"/>
</dbReference>
<dbReference type="STRING" id="1249483.LEP1GSC202_0027"/>